<proteinExistence type="predicted"/>
<dbReference type="AlphaFoldDB" id="A0A914P0N3"/>
<protein>
    <submittedName>
        <fullName evidence="2">Uncharacterized protein</fullName>
    </submittedName>
</protein>
<dbReference type="Proteomes" id="UP000887578">
    <property type="component" value="Unplaced"/>
</dbReference>
<keyword evidence="1" id="KW-1185">Reference proteome</keyword>
<sequence length="171" mass="19675">MSDGDSSSSSMIDRTYEKDVTDSLIPLLDTTLIEVKKIFAEAKQKTAYANNILQYQQRNDDYKVENVISFDGQNWNRNSPEQMREMAQLYFDQATIAKREAALNAERNLNLQSRLSSSELANKRLLDALEDLEPTLIELLEKAAENENARIDATQRFKDIHDTLEALKWIE</sequence>
<evidence type="ECO:0000313" key="2">
    <source>
        <dbReference type="WBParaSite" id="PDA_v2.g11314.t1"/>
    </source>
</evidence>
<organism evidence="1 2">
    <name type="scientific">Panagrolaimus davidi</name>
    <dbReference type="NCBI Taxonomy" id="227884"/>
    <lineage>
        <taxon>Eukaryota</taxon>
        <taxon>Metazoa</taxon>
        <taxon>Ecdysozoa</taxon>
        <taxon>Nematoda</taxon>
        <taxon>Chromadorea</taxon>
        <taxon>Rhabditida</taxon>
        <taxon>Tylenchina</taxon>
        <taxon>Panagrolaimomorpha</taxon>
        <taxon>Panagrolaimoidea</taxon>
        <taxon>Panagrolaimidae</taxon>
        <taxon>Panagrolaimus</taxon>
    </lineage>
</organism>
<accession>A0A914P0N3</accession>
<evidence type="ECO:0000313" key="1">
    <source>
        <dbReference type="Proteomes" id="UP000887578"/>
    </source>
</evidence>
<reference evidence="2" key="1">
    <citation type="submission" date="2022-11" db="UniProtKB">
        <authorList>
            <consortium name="WormBaseParasite"/>
        </authorList>
    </citation>
    <scope>IDENTIFICATION</scope>
</reference>
<dbReference type="WBParaSite" id="PDA_v2.g11314.t1">
    <property type="protein sequence ID" value="PDA_v2.g11314.t1"/>
    <property type="gene ID" value="PDA_v2.g11314"/>
</dbReference>
<name>A0A914P0N3_9BILA</name>